<protein>
    <submittedName>
        <fullName evidence="1">Uncharacterized protein</fullName>
    </submittedName>
</protein>
<sequence length="50" mass="5656">MSNCGLDQMQHLHNQCICSVSWMGARQFPRHHCQSLLLKVVLASALDFLS</sequence>
<dbReference type="AlphaFoldDB" id="A0A0A9FFF5"/>
<reference evidence="1" key="2">
    <citation type="journal article" date="2015" name="Data Brief">
        <title>Shoot transcriptome of the giant reed, Arundo donax.</title>
        <authorList>
            <person name="Barrero R.A."/>
            <person name="Guerrero F.D."/>
            <person name="Moolhuijzen P."/>
            <person name="Goolsby J.A."/>
            <person name="Tidwell J."/>
            <person name="Bellgard S.E."/>
            <person name="Bellgard M.I."/>
        </authorList>
    </citation>
    <scope>NUCLEOTIDE SEQUENCE</scope>
    <source>
        <tissue evidence="1">Shoot tissue taken approximately 20 cm above the soil surface</tissue>
    </source>
</reference>
<name>A0A0A9FFF5_ARUDO</name>
<dbReference type="EMBL" id="GBRH01190908">
    <property type="protein sequence ID" value="JAE06988.1"/>
    <property type="molecule type" value="Transcribed_RNA"/>
</dbReference>
<organism evidence="1">
    <name type="scientific">Arundo donax</name>
    <name type="common">Giant reed</name>
    <name type="synonym">Donax arundinaceus</name>
    <dbReference type="NCBI Taxonomy" id="35708"/>
    <lineage>
        <taxon>Eukaryota</taxon>
        <taxon>Viridiplantae</taxon>
        <taxon>Streptophyta</taxon>
        <taxon>Embryophyta</taxon>
        <taxon>Tracheophyta</taxon>
        <taxon>Spermatophyta</taxon>
        <taxon>Magnoliopsida</taxon>
        <taxon>Liliopsida</taxon>
        <taxon>Poales</taxon>
        <taxon>Poaceae</taxon>
        <taxon>PACMAD clade</taxon>
        <taxon>Arundinoideae</taxon>
        <taxon>Arundineae</taxon>
        <taxon>Arundo</taxon>
    </lineage>
</organism>
<evidence type="ECO:0000313" key="1">
    <source>
        <dbReference type="EMBL" id="JAE06988.1"/>
    </source>
</evidence>
<accession>A0A0A9FFF5</accession>
<reference evidence="1" key="1">
    <citation type="submission" date="2014-09" db="EMBL/GenBank/DDBJ databases">
        <authorList>
            <person name="Magalhaes I.L.F."/>
            <person name="Oliveira U."/>
            <person name="Santos F.R."/>
            <person name="Vidigal T.H.D.A."/>
            <person name="Brescovit A.D."/>
            <person name="Santos A.J."/>
        </authorList>
    </citation>
    <scope>NUCLEOTIDE SEQUENCE</scope>
    <source>
        <tissue evidence="1">Shoot tissue taken approximately 20 cm above the soil surface</tissue>
    </source>
</reference>
<proteinExistence type="predicted"/>